<keyword evidence="8" id="KW-1185">Reference proteome</keyword>
<comment type="caution">
    <text evidence="7">The sequence shown here is derived from an EMBL/GenBank/DDBJ whole genome shotgun (WGS) entry which is preliminary data.</text>
</comment>
<name>A0A210QLN4_MIZYE</name>
<keyword evidence="1" id="KW-0732">Signal</keyword>
<dbReference type="Gene3D" id="2.60.40.2030">
    <property type="match status" value="5"/>
</dbReference>
<dbReference type="InterPro" id="IPR038081">
    <property type="entry name" value="CalX-like_sf"/>
</dbReference>
<evidence type="ECO:0000256" key="4">
    <source>
        <dbReference type="SAM" id="MobiDB-lite"/>
    </source>
</evidence>
<dbReference type="InterPro" id="IPR003644">
    <property type="entry name" value="Calx_beta"/>
</dbReference>
<keyword evidence="5" id="KW-1133">Transmembrane helix</keyword>
<organism evidence="7 8">
    <name type="scientific">Mizuhopecten yessoensis</name>
    <name type="common">Japanese scallop</name>
    <name type="synonym">Patinopecten yessoensis</name>
    <dbReference type="NCBI Taxonomy" id="6573"/>
    <lineage>
        <taxon>Eukaryota</taxon>
        <taxon>Metazoa</taxon>
        <taxon>Spiralia</taxon>
        <taxon>Lophotrochozoa</taxon>
        <taxon>Mollusca</taxon>
        <taxon>Bivalvia</taxon>
        <taxon>Autobranchia</taxon>
        <taxon>Pteriomorphia</taxon>
        <taxon>Pectinida</taxon>
        <taxon>Pectinoidea</taxon>
        <taxon>Pectinidae</taxon>
        <taxon>Mizuhopecten</taxon>
    </lineage>
</organism>
<dbReference type="SMART" id="SM00237">
    <property type="entry name" value="Calx_beta"/>
    <property type="match status" value="4"/>
</dbReference>
<feature type="domain" description="Calx-beta" evidence="6">
    <location>
        <begin position="185"/>
        <end position="291"/>
    </location>
</feature>
<dbReference type="GO" id="GO:0009653">
    <property type="term" value="P:anatomical structure morphogenesis"/>
    <property type="evidence" value="ECO:0007669"/>
    <property type="project" value="TreeGrafter"/>
</dbReference>
<sequence>METLNMSAIPLLQVQFDEWQETKVCSIIVNDDSIYEGPERFYVDLVEPVYSLVSPSRARTQVTIYDTEDEPVIQFQQPIFYVNESDGYLSAILTRTGDIGSSVSVICFTIPLTARGSHLTHLQSGSDYITRGNTNLYRVVFPPGISTASCEVKLVDDSEYETAEQFELSISDPSANCRLGPVTKATVVISGPNDVSIVRLALPKFHFDEDAGDVEVDVLRSGADLAHNTVVWCATRLYDIPSATPGQDYIPSSSQITFGPGQTSERCLLTIMDDEGDPRREGNETFTVFLSSPTGSVLVEPHTATVVIHDDHLDMPTMQFTKDNQTVSESDGQISVAVVRTGDLSFESSVICYTRQNTALVSEDYIERPLSEESRLYFLPGEQIQSCVVGIVDDADYEPTETFRLHLAKAEGTELCEARVGDIDRTVVTLTNQEDVPTLGFDQPAYSVHEPGVQEKTGTLVIRISRTGDLSRASSVRCSTRDGSALSGVDYNPRSQVVTFEPNVAAVDFPVDILYNSAIEWHESFTVVLGPEDPTGAVLGLISVTTVTILDDEVSGSLVLPAPPVVVSLLHYDDVETGIKKNPSPGYPLICVSACDIHYPTYTITHSLCQDSNINQSAILYTWEVAMPANDQLGSKPPFVMVTDATLFTSVNKIVLDSIYFRPTFRVRCIAQPRHANGNPGISSKSEAVTISHEEGICKAPVFHGSPHNSYGAQSFLANLDYVGPEDPNHPNTIHISIQIPHQDGHLPLISTFPLHNLRYLLAEPVYRQQHLCSNLITPEERQGIVDSGFLDNPQAFPPVYNFPYQFDSQLRENRTISLYKHLNLKSCVWSFSAWYHMTDLVDICGGKVISDFQVKGVGQTYLTVSVPLYVYYVYVTAPVGWGSLQHHTDMSFSFYYDNILWQAGLEGEGTTGGDLQVLKVLVGRDGKLVIDLKTHAKFRGMYVLKHHTMPGIESRILPPEGMAITFDLTLMWGQQTFDSPHQLWRATSNFNLKDYTGQYIIELIPCTVASTQVFTGGQEPLPCTGHQPQRFEVPIAFQQSNRPVPLVYTLNTRFQLTSNRQTFLQGPDQTQDDLYFDDTTFTIGEELFGRVMWDPDQDLRGAYRLSVQKVYLCAGSDGFVPTYDPKGDIYGDGPQFGCIQPSRNLLHRFLILDRGNPDVIQRHFQHVPFNAQFCGDSPDLARLEDFPGIDGFSISTDPLYKVTAGVQWYLQVVYIITRGDSSLPEYRNRRSYREKRGISPEQDNPLDQPRNGTNIIAIKLKKDSSQSNGDSPTELPWIMPVVVVLLVIAVVVVVVCCLCFCFRRKRRRKRKEQSSPVTRKSNIEIAQQNSLRSSHQNRQNRLSQSKINVNIMEIKNSSVHQAEKDRTFNVKIKDTNIKSQGKNTHNISGTEV</sequence>
<evidence type="ECO:0000256" key="3">
    <source>
        <dbReference type="ARBA" id="ARBA00022837"/>
    </source>
</evidence>
<dbReference type="PANTHER" id="PTHR45739:SF1">
    <property type="entry name" value="EXTRACELLULAR MATRIX ORGANIZING PROTEIN FRAS1"/>
    <property type="match status" value="1"/>
</dbReference>
<evidence type="ECO:0000256" key="1">
    <source>
        <dbReference type="ARBA" id="ARBA00022729"/>
    </source>
</evidence>
<dbReference type="Proteomes" id="UP000242188">
    <property type="component" value="Unassembled WGS sequence"/>
</dbReference>
<proteinExistence type="predicted"/>
<dbReference type="Pfam" id="PF03160">
    <property type="entry name" value="Calx-beta"/>
    <property type="match status" value="4"/>
</dbReference>
<evidence type="ECO:0000256" key="2">
    <source>
        <dbReference type="ARBA" id="ARBA00022737"/>
    </source>
</evidence>
<dbReference type="GO" id="GO:0016020">
    <property type="term" value="C:membrane"/>
    <property type="evidence" value="ECO:0007669"/>
    <property type="project" value="InterPro"/>
</dbReference>
<accession>A0A210QLN4</accession>
<feature type="domain" description="Calx-beta" evidence="6">
    <location>
        <begin position="60"/>
        <end position="171"/>
    </location>
</feature>
<keyword evidence="3" id="KW-0106">Calcium</keyword>
<feature type="region of interest" description="Disordered" evidence="4">
    <location>
        <begin position="1311"/>
        <end position="1346"/>
    </location>
</feature>
<feature type="region of interest" description="Disordered" evidence="4">
    <location>
        <begin position="1228"/>
        <end position="1252"/>
    </location>
</feature>
<keyword evidence="2" id="KW-0677">Repeat</keyword>
<evidence type="ECO:0000313" key="8">
    <source>
        <dbReference type="Proteomes" id="UP000242188"/>
    </source>
</evidence>
<dbReference type="SUPFAM" id="SSF141072">
    <property type="entry name" value="CalX-like"/>
    <property type="match status" value="5"/>
</dbReference>
<evidence type="ECO:0000259" key="6">
    <source>
        <dbReference type="SMART" id="SM00237"/>
    </source>
</evidence>
<protein>
    <submittedName>
        <fullName evidence="7">Extracellular matrix protein FRAS1</fullName>
    </submittedName>
</protein>
<reference evidence="7 8" key="1">
    <citation type="journal article" date="2017" name="Nat. Ecol. Evol.">
        <title>Scallop genome provides insights into evolution of bilaterian karyotype and development.</title>
        <authorList>
            <person name="Wang S."/>
            <person name="Zhang J."/>
            <person name="Jiao W."/>
            <person name="Li J."/>
            <person name="Xun X."/>
            <person name="Sun Y."/>
            <person name="Guo X."/>
            <person name="Huan P."/>
            <person name="Dong B."/>
            <person name="Zhang L."/>
            <person name="Hu X."/>
            <person name="Sun X."/>
            <person name="Wang J."/>
            <person name="Zhao C."/>
            <person name="Wang Y."/>
            <person name="Wang D."/>
            <person name="Huang X."/>
            <person name="Wang R."/>
            <person name="Lv J."/>
            <person name="Li Y."/>
            <person name="Zhang Z."/>
            <person name="Liu B."/>
            <person name="Lu W."/>
            <person name="Hui Y."/>
            <person name="Liang J."/>
            <person name="Zhou Z."/>
            <person name="Hou R."/>
            <person name="Li X."/>
            <person name="Liu Y."/>
            <person name="Li H."/>
            <person name="Ning X."/>
            <person name="Lin Y."/>
            <person name="Zhao L."/>
            <person name="Xing Q."/>
            <person name="Dou J."/>
            <person name="Li Y."/>
            <person name="Mao J."/>
            <person name="Guo H."/>
            <person name="Dou H."/>
            <person name="Li T."/>
            <person name="Mu C."/>
            <person name="Jiang W."/>
            <person name="Fu Q."/>
            <person name="Fu X."/>
            <person name="Miao Y."/>
            <person name="Liu J."/>
            <person name="Yu Q."/>
            <person name="Li R."/>
            <person name="Liao H."/>
            <person name="Li X."/>
            <person name="Kong Y."/>
            <person name="Jiang Z."/>
            <person name="Chourrout D."/>
            <person name="Li R."/>
            <person name="Bao Z."/>
        </authorList>
    </citation>
    <scope>NUCLEOTIDE SEQUENCE [LARGE SCALE GENOMIC DNA]</scope>
    <source>
        <strain evidence="7 8">PY_sf001</strain>
    </source>
</reference>
<keyword evidence="5" id="KW-0472">Membrane</keyword>
<dbReference type="STRING" id="6573.A0A210QLN4"/>
<feature type="domain" description="Calx-beta" evidence="6">
    <location>
        <begin position="426"/>
        <end position="530"/>
    </location>
</feature>
<dbReference type="PANTHER" id="PTHR45739">
    <property type="entry name" value="MATRIX PROTEIN, PUTATIVE-RELATED"/>
    <property type="match status" value="1"/>
</dbReference>
<evidence type="ECO:0000256" key="5">
    <source>
        <dbReference type="SAM" id="Phobius"/>
    </source>
</evidence>
<dbReference type="GO" id="GO:0007154">
    <property type="term" value="P:cell communication"/>
    <property type="evidence" value="ECO:0007669"/>
    <property type="project" value="InterPro"/>
</dbReference>
<dbReference type="InterPro" id="IPR051561">
    <property type="entry name" value="FRAS1_ECM"/>
</dbReference>
<feature type="domain" description="Calx-beta" evidence="6">
    <location>
        <begin position="304"/>
        <end position="408"/>
    </location>
</feature>
<feature type="compositionally biased region" description="Polar residues" evidence="4">
    <location>
        <begin position="1315"/>
        <end position="1346"/>
    </location>
</feature>
<feature type="transmembrane region" description="Helical" evidence="5">
    <location>
        <begin position="1278"/>
        <end position="1303"/>
    </location>
</feature>
<keyword evidence="5" id="KW-0812">Transmembrane</keyword>
<gene>
    <name evidence="7" type="ORF">KP79_PYT05789</name>
</gene>
<dbReference type="EMBL" id="NEDP02003059">
    <property type="protein sequence ID" value="OWF49591.1"/>
    <property type="molecule type" value="Genomic_DNA"/>
</dbReference>
<dbReference type="OrthoDB" id="430044at2759"/>
<evidence type="ECO:0000313" key="7">
    <source>
        <dbReference type="EMBL" id="OWF49591.1"/>
    </source>
</evidence>